<dbReference type="InterPro" id="IPR036291">
    <property type="entry name" value="NAD(P)-bd_dom_sf"/>
</dbReference>
<reference evidence="3" key="1">
    <citation type="submission" date="2007-11" db="EMBL/GenBank/DDBJ databases">
        <authorList>
            <person name="Fulton L."/>
            <person name="Clifton S."/>
            <person name="Fulton B."/>
            <person name="Xu J."/>
            <person name="Minx P."/>
            <person name="Pepin K.H."/>
            <person name="Johnson M."/>
            <person name="Thiruvilangam P."/>
            <person name="Bhonagiri V."/>
            <person name="Nash W.E."/>
            <person name="Mardis E.R."/>
            <person name="Wilson R.K."/>
        </authorList>
    </citation>
    <scope>NUCLEOTIDE SEQUENCE [LARGE SCALE GENOMIC DNA]</scope>
    <source>
        <strain evidence="3">DSM 14662</strain>
    </source>
</reference>
<dbReference type="InterPro" id="IPR055170">
    <property type="entry name" value="GFO_IDH_MocA-like_dom"/>
</dbReference>
<dbReference type="Proteomes" id="UP000004935">
    <property type="component" value="Unassembled WGS sequence"/>
</dbReference>
<dbReference type="SUPFAM" id="SSF51735">
    <property type="entry name" value="NAD(P)-binding Rossmann-fold domains"/>
    <property type="match status" value="1"/>
</dbReference>
<dbReference type="AlphaFoldDB" id="B0MF83"/>
<keyword evidence="4" id="KW-1185">Reference proteome</keyword>
<protein>
    <submittedName>
        <fullName evidence="3">Oxidoreductase, NAD-binding domain protein</fullName>
    </submittedName>
</protein>
<dbReference type="InterPro" id="IPR051450">
    <property type="entry name" value="Gfo/Idh/MocA_Oxidoreductases"/>
</dbReference>
<dbReference type="GO" id="GO:0000166">
    <property type="term" value="F:nucleotide binding"/>
    <property type="evidence" value="ECO:0007669"/>
    <property type="project" value="InterPro"/>
</dbReference>
<proteinExistence type="predicted"/>
<evidence type="ECO:0000313" key="3">
    <source>
        <dbReference type="EMBL" id="EDR97188.1"/>
    </source>
</evidence>
<evidence type="ECO:0000259" key="1">
    <source>
        <dbReference type="Pfam" id="PF01408"/>
    </source>
</evidence>
<dbReference type="SUPFAM" id="SSF55347">
    <property type="entry name" value="Glyceraldehyde-3-phosphate dehydrogenase-like, C-terminal domain"/>
    <property type="match status" value="1"/>
</dbReference>
<accession>B0MF83</accession>
<dbReference type="Gene3D" id="3.40.50.720">
    <property type="entry name" value="NAD(P)-binding Rossmann-like Domain"/>
    <property type="match status" value="1"/>
</dbReference>
<dbReference type="Gene3D" id="3.30.360.10">
    <property type="entry name" value="Dihydrodipicolinate Reductase, domain 2"/>
    <property type="match status" value="1"/>
</dbReference>
<evidence type="ECO:0000259" key="2">
    <source>
        <dbReference type="Pfam" id="PF22725"/>
    </source>
</evidence>
<dbReference type="eggNOG" id="COG0673">
    <property type="taxonomic scope" value="Bacteria"/>
</dbReference>
<organism evidence="3 4">
    <name type="scientific">Anaerostipes caccae (strain DSM 14662 / CCUG 47493 / JCM 13470 / NCIMB 13811 / L1-92)</name>
    <dbReference type="NCBI Taxonomy" id="411490"/>
    <lineage>
        <taxon>Bacteria</taxon>
        <taxon>Bacillati</taxon>
        <taxon>Bacillota</taxon>
        <taxon>Clostridia</taxon>
        <taxon>Lachnospirales</taxon>
        <taxon>Lachnospiraceae</taxon>
        <taxon>Anaerostipes</taxon>
    </lineage>
</organism>
<dbReference type="HOGENOM" id="CLU_023194_1_2_9"/>
<dbReference type="EMBL" id="ABAX03000014">
    <property type="protein sequence ID" value="EDR97188.1"/>
    <property type="molecule type" value="Genomic_DNA"/>
</dbReference>
<feature type="domain" description="GFO/IDH/MocA-like oxidoreductase" evidence="2">
    <location>
        <begin position="136"/>
        <end position="257"/>
    </location>
</feature>
<reference evidence="3" key="2">
    <citation type="submission" date="2013-11" db="EMBL/GenBank/DDBJ databases">
        <title>Draft genome sequence of Anaerostipes caccae (DSM 14662).</title>
        <authorList>
            <person name="Sudarsanam P."/>
            <person name="Ley R."/>
            <person name="Guruge J."/>
            <person name="Turnbaugh P.J."/>
            <person name="Mahowald M."/>
            <person name="Liep D."/>
            <person name="Gordon J."/>
        </authorList>
    </citation>
    <scope>NUCLEOTIDE SEQUENCE</scope>
    <source>
        <strain evidence="3">DSM 14662</strain>
    </source>
</reference>
<comment type="caution">
    <text evidence="3">The sequence shown here is derived from an EMBL/GenBank/DDBJ whole genome shotgun (WGS) entry which is preliminary data.</text>
</comment>
<dbReference type="InterPro" id="IPR000683">
    <property type="entry name" value="Gfo/Idh/MocA-like_OxRdtase_N"/>
</dbReference>
<dbReference type="Pfam" id="PF22725">
    <property type="entry name" value="GFO_IDH_MocA_C3"/>
    <property type="match status" value="1"/>
</dbReference>
<name>B0MF83_ANACD</name>
<dbReference type="Pfam" id="PF01408">
    <property type="entry name" value="GFO_IDH_MocA"/>
    <property type="match status" value="1"/>
</dbReference>
<feature type="domain" description="Gfo/Idh/MocA-like oxidoreductase N-terminal" evidence="1">
    <location>
        <begin position="6"/>
        <end position="124"/>
    </location>
</feature>
<gene>
    <name evidence="3" type="ORF">ANACAC_02418</name>
</gene>
<sequence>MKMKVMNVAVVGAGIYGINHVNAYTWNPNTNLVAVCDLNKEITDKIAKQYEVKTYNDVNEMLDKEDIDAVSIATPDAFHMEPALAAIRHGKPILVEKPLATTSEDAKKILAEAEKYKVRVAVDYHKRWDPAAINVRNELQKAETGAPVRGYMNMDDIIDVPTEWFGWADKSSPVHFLGTHCYDQIRWYMGCEVEEVSAVGTKKVLKSKGIDTYDSIQATLKMENGCYWTVENSWILPKGFAKNNDGRTQILCENAMFRIDSQNRGVEMFNHEKQRTPNSYFILNNCGRPSGFGIEPINDFIYCLQKEIPFIADGNDGLQAELVAEAVHESLETGQKVRIKRD</sequence>
<evidence type="ECO:0000313" key="4">
    <source>
        <dbReference type="Proteomes" id="UP000004935"/>
    </source>
</evidence>
<dbReference type="STRING" id="411490.ANACAC_02418"/>
<dbReference type="PANTHER" id="PTHR43377:SF1">
    <property type="entry name" value="BILIVERDIN REDUCTASE A"/>
    <property type="match status" value="1"/>
</dbReference>
<dbReference type="PANTHER" id="PTHR43377">
    <property type="entry name" value="BILIVERDIN REDUCTASE A"/>
    <property type="match status" value="1"/>
</dbReference>